<gene>
    <name evidence="1" type="ORF">LWI28_023818</name>
</gene>
<dbReference type="GO" id="GO:0005506">
    <property type="term" value="F:iron ion binding"/>
    <property type="evidence" value="ECO:0007669"/>
    <property type="project" value="InterPro"/>
</dbReference>
<accession>A0AAD5IFY4</accession>
<reference evidence="1" key="2">
    <citation type="submission" date="2023-02" db="EMBL/GenBank/DDBJ databases">
        <authorList>
            <person name="Swenson N.G."/>
            <person name="Wegrzyn J.L."/>
            <person name="Mcevoy S.L."/>
        </authorList>
    </citation>
    <scope>NUCLEOTIDE SEQUENCE</scope>
    <source>
        <strain evidence="1">91603</strain>
        <tissue evidence="1">Leaf</tissue>
    </source>
</reference>
<dbReference type="GO" id="GO:0016705">
    <property type="term" value="F:oxidoreductase activity, acting on paired donors, with incorporation or reduction of molecular oxygen"/>
    <property type="evidence" value="ECO:0007669"/>
    <property type="project" value="InterPro"/>
</dbReference>
<dbReference type="InterPro" id="IPR001128">
    <property type="entry name" value="Cyt_P450"/>
</dbReference>
<comment type="caution">
    <text evidence="1">The sequence shown here is derived from an EMBL/GenBank/DDBJ whole genome shotgun (WGS) entry which is preliminary data.</text>
</comment>
<dbReference type="Pfam" id="PF00067">
    <property type="entry name" value="p450"/>
    <property type="match status" value="1"/>
</dbReference>
<dbReference type="GO" id="GO:0004497">
    <property type="term" value="F:monooxygenase activity"/>
    <property type="evidence" value="ECO:0007669"/>
    <property type="project" value="InterPro"/>
</dbReference>
<dbReference type="PANTHER" id="PTHR47951:SF8">
    <property type="entry name" value="CYTOCHROME P450 93A2-LIKE"/>
    <property type="match status" value="1"/>
</dbReference>
<organism evidence="1 2">
    <name type="scientific">Acer negundo</name>
    <name type="common">Box elder</name>
    <dbReference type="NCBI Taxonomy" id="4023"/>
    <lineage>
        <taxon>Eukaryota</taxon>
        <taxon>Viridiplantae</taxon>
        <taxon>Streptophyta</taxon>
        <taxon>Embryophyta</taxon>
        <taxon>Tracheophyta</taxon>
        <taxon>Spermatophyta</taxon>
        <taxon>Magnoliopsida</taxon>
        <taxon>eudicotyledons</taxon>
        <taxon>Gunneridae</taxon>
        <taxon>Pentapetalae</taxon>
        <taxon>rosids</taxon>
        <taxon>malvids</taxon>
        <taxon>Sapindales</taxon>
        <taxon>Sapindaceae</taxon>
        <taxon>Hippocastanoideae</taxon>
        <taxon>Acereae</taxon>
        <taxon>Acer</taxon>
    </lineage>
</organism>
<dbReference type="InterPro" id="IPR036396">
    <property type="entry name" value="Cyt_P450_sf"/>
</dbReference>
<protein>
    <recommendedName>
        <fullName evidence="3">RNase H type-1 domain-containing protein</fullName>
    </recommendedName>
</protein>
<evidence type="ECO:0000313" key="1">
    <source>
        <dbReference type="EMBL" id="KAI9162095.1"/>
    </source>
</evidence>
<reference evidence="1" key="1">
    <citation type="journal article" date="2022" name="Plant J.">
        <title>Strategies of tolerance reflected in two North American maple genomes.</title>
        <authorList>
            <person name="McEvoy S.L."/>
            <person name="Sezen U.U."/>
            <person name="Trouern-Trend A."/>
            <person name="McMahon S.M."/>
            <person name="Schaberg P.G."/>
            <person name="Yang J."/>
            <person name="Wegrzyn J.L."/>
            <person name="Swenson N.G."/>
        </authorList>
    </citation>
    <scope>NUCLEOTIDE SEQUENCE</scope>
    <source>
        <strain evidence="1">91603</strain>
    </source>
</reference>
<proteinExistence type="predicted"/>
<evidence type="ECO:0000313" key="2">
    <source>
        <dbReference type="Proteomes" id="UP001064489"/>
    </source>
</evidence>
<keyword evidence="2" id="KW-1185">Reference proteome</keyword>
<dbReference type="EMBL" id="JAJSOW010000106">
    <property type="protein sequence ID" value="KAI9162095.1"/>
    <property type="molecule type" value="Genomic_DNA"/>
</dbReference>
<dbReference type="Proteomes" id="UP001064489">
    <property type="component" value="Chromosome 2"/>
</dbReference>
<sequence>MNCKAMVNMGDSRIGFGIAIRDSSGFLLASCSQTVEATYGAQVAEAVTILRGLIFGRKICPGIPLAEKMLLYVVSTFLHSFEWNLPHGTTLDLSEKFGLVMKMQEPLIAIPIAKYSSPEHYL</sequence>
<dbReference type="Gene3D" id="1.10.630.10">
    <property type="entry name" value="Cytochrome P450"/>
    <property type="match status" value="1"/>
</dbReference>
<dbReference type="SUPFAM" id="SSF48264">
    <property type="entry name" value="Cytochrome P450"/>
    <property type="match status" value="1"/>
</dbReference>
<dbReference type="AlphaFoldDB" id="A0AAD5IFY4"/>
<name>A0AAD5IFY4_ACENE</name>
<dbReference type="GO" id="GO:0020037">
    <property type="term" value="F:heme binding"/>
    <property type="evidence" value="ECO:0007669"/>
    <property type="project" value="InterPro"/>
</dbReference>
<dbReference type="GO" id="GO:0004523">
    <property type="term" value="F:RNA-DNA hybrid ribonuclease activity"/>
    <property type="evidence" value="ECO:0007669"/>
    <property type="project" value="InterPro"/>
</dbReference>
<dbReference type="GO" id="GO:0003676">
    <property type="term" value="F:nucleic acid binding"/>
    <property type="evidence" value="ECO:0007669"/>
    <property type="project" value="InterPro"/>
</dbReference>
<dbReference type="PANTHER" id="PTHR47951">
    <property type="entry name" value="OS08G0547900 PROTEIN"/>
    <property type="match status" value="1"/>
</dbReference>
<evidence type="ECO:0008006" key="3">
    <source>
        <dbReference type="Google" id="ProtNLM"/>
    </source>
</evidence>